<dbReference type="InterPro" id="IPR001623">
    <property type="entry name" value="DnaJ_domain"/>
</dbReference>
<dbReference type="SUPFAM" id="SSF57938">
    <property type="entry name" value="DnaJ/Hsp40 cysteine-rich domain"/>
    <property type="match status" value="1"/>
</dbReference>
<gene>
    <name evidence="4" type="ORF">C4532_01505</name>
</gene>
<dbReference type="SUPFAM" id="SSF46565">
    <property type="entry name" value="Chaperone J-domain"/>
    <property type="match status" value="1"/>
</dbReference>
<evidence type="ECO:0000256" key="1">
    <source>
        <dbReference type="ARBA" id="ARBA00023186"/>
    </source>
</evidence>
<dbReference type="CDD" id="cd06257">
    <property type="entry name" value="DnaJ"/>
    <property type="match status" value="1"/>
</dbReference>
<dbReference type="Gene3D" id="2.60.260.20">
    <property type="entry name" value="Urease metallochaperone UreE, N-terminal domain"/>
    <property type="match status" value="1"/>
</dbReference>
<keyword evidence="1" id="KW-0143">Chaperone</keyword>
<evidence type="ECO:0000259" key="3">
    <source>
        <dbReference type="PROSITE" id="PS50076"/>
    </source>
</evidence>
<dbReference type="Proteomes" id="UP000285961">
    <property type="component" value="Unassembled WGS sequence"/>
</dbReference>
<reference evidence="4" key="1">
    <citation type="journal article" date="2017" name="ISME J.">
        <title>Energy and carbon metabolisms in a deep terrestrial subsurface fluid microbial community.</title>
        <authorList>
            <person name="Momper L."/>
            <person name="Jungbluth S.P."/>
            <person name="Lee M.D."/>
            <person name="Amend J.P."/>
        </authorList>
    </citation>
    <scope>NUCLEOTIDE SEQUENCE [LARGE SCALE GENOMIC DNA]</scope>
    <source>
        <strain evidence="4">SURF_17</strain>
    </source>
</reference>
<dbReference type="InterPro" id="IPR036410">
    <property type="entry name" value="HSP_DnaJ_Cys-rich_dom_sf"/>
</dbReference>
<dbReference type="GO" id="GO:0042026">
    <property type="term" value="P:protein refolding"/>
    <property type="evidence" value="ECO:0007669"/>
    <property type="project" value="TreeGrafter"/>
</dbReference>
<dbReference type="Gene3D" id="2.10.230.10">
    <property type="entry name" value="Heat shock protein DnaJ, cysteine-rich domain"/>
    <property type="match status" value="1"/>
</dbReference>
<organism evidence="4">
    <name type="scientific">Candidatus Abyssobacteria bacterium SURF_17</name>
    <dbReference type="NCBI Taxonomy" id="2093361"/>
    <lineage>
        <taxon>Bacteria</taxon>
        <taxon>Pseudomonadati</taxon>
        <taxon>Candidatus Hydrogenedentota</taxon>
        <taxon>Candidatus Abyssobacteria</taxon>
    </lineage>
</organism>
<reference evidence="4" key="2">
    <citation type="submission" date="2018-03" db="EMBL/GenBank/DDBJ databases">
        <authorList>
            <person name="Momper L."/>
        </authorList>
    </citation>
    <scope>NUCLEOTIDE SEQUENCE</scope>
    <source>
        <strain evidence="4">SURF_17</strain>
    </source>
</reference>
<evidence type="ECO:0000313" key="4">
    <source>
        <dbReference type="EMBL" id="RJP74781.1"/>
    </source>
</evidence>
<evidence type="ECO:0000256" key="2">
    <source>
        <dbReference type="SAM" id="MobiDB-lite"/>
    </source>
</evidence>
<dbReference type="PANTHER" id="PTHR43096:SF52">
    <property type="entry name" value="DNAJ HOMOLOG 1, MITOCHONDRIAL-RELATED"/>
    <property type="match status" value="1"/>
</dbReference>
<dbReference type="Gene3D" id="1.10.287.110">
    <property type="entry name" value="DnaJ domain"/>
    <property type="match status" value="1"/>
</dbReference>
<dbReference type="InterPro" id="IPR036869">
    <property type="entry name" value="J_dom_sf"/>
</dbReference>
<dbReference type="PANTHER" id="PTHR43096">
    <property type="entry name" value="DNAJ HOMOLOG 1, MITOCHONDRIAL-RELATED"/>
    <property type="match status" value="1"/>
</dbReference>
<name>A0A419F8J6_9BACT</name>
<feature type="domain" description="J" evidence="3">
    <location>
        <begin position="9"/>
        <end position="66"/>
    </location>
</feature>
<sequence>MKNEYTRQDALEMLGLRPGVDEKAVREAYRRLAKQYHPDCALNGGESCEKFREVQKAYETLCGPPEKDEELEVHVKQPHSSARQRRRPRTAPRAEERWPFFSTSWSESFFEPPADLEIELSPREARFGTTVNLELPVESACPRCHGFGLVRARTCRSCGGSGRVILSRQFTVTLPPQLSDGDLVQIYLHEVGPMDRTLYALLRVR</sequence>
<dbReference type="SMART" id="SM00271">
    <property type="entry name" value="DnaJ"/>
    <property type="match status" value="1"/>
</dbReference>
<dbReference type="GO" id="GO:0051082">
    <property type="term" value="F:unfolded protein binding"/>
    <property type="evidence" value="ECO:0007669"/>
    <property type="project" value="TreeGrafter"/>
</dbReference>
<protein>
    <submittedName>
        <fullName evidence="4">J domain-containing protein</fullName>
    </submittedName>
</protein>
<dbReference type="PROSITE" id="PS50076">
    <property type="entry name" value="DNAJ_2"/>
    <property type="match status" value="1"/>
</dbReference>
<dbReference type="Pfam" id="PF00226">
    <property type="entry name" value="DnaJ"/>
    <property type="match status" value="1"/>
</dbReference>
<accession>A0A419F8J6</accession>
<feature type="region of interest" description="Disordered" evidence="2">
    <location>
        <begin position="67"/>
        <end position="93"/>
    </location>
</feature>
<dbReference type="EMBL" id="QZKI01000010">
    <property type="protein sequence ID" value="RJP74781.1"/>
    <property type="molecule type" value="Genomic_DNA"/>
</dbReference>
<dbReference type="PRINTS" id="PR00625">
    <property type="entry name" value="JDOMAIN"/>
</dbReference>
<proteinExistence type="predicted"/>
<dbReference type="GO" id="GO:0005737">
    <property type="term" value="C:cytoplasm"/>
    <property type="evidence" value="ECO:0007669"/>
    <property type="project" value="TreeGrafter"/>
</dbReference>
<comment type="caution">
    <text evidence="4">The sequence shown here is derived from an EMBL/GenBank/DDBJ whole genome shotgun (WGS) entry which is preliminary data.</text>
</comment>
<dbReference type="AlphaFoldDB" id="A0A419F8J6"/>